<accession>A0C5Z2</accession>
<reference evidence="4 5" key="1">
    <citation type="journal article" date="2006" name="Nature">
        <title>Global trends of whole-genome duplications revealed by the ciliate Paramecium tetraurelia.</title>
        <authorList>
            <consortium name="Genoscope"/>
            <person name="Aury J.-M."/>
            <person name="Jaillon O."/>
            <person name="Duret L."/>
            <person name="Noel B."/>
            <person name="Jubin C."/>
            <person name="Porcel B.M."/>
            <person name="Segurens B."/>
            <person name="Daubin V."/>
            <person name="Anthouard V."/>
            <person name="Aiach N."/>
            <person name="Arnaiz O."/>
            <person name="Billaut A."/>
            <person name="Beisson J."/>
            <person name="Blanc I."/>
            <person name="Bouhouche K."/>
            <person name="Camara F."/>
            <person name="Duharcourt S."/>
            <person name="Guigo R."/>
            <person name="Gogendeau D."/>
            <person name="Katinka M."/>
            <person name="Keller A.-M."/>
            <person name="Kissmehl R."/>
            <person name="Klotz C."/>
            <person name="Koll F."/>
            <person name="Le Moue A."/>
            <person name="Lepere C."/>
            <person name="Malinsky S."/>
            <person name="Nowacki M."/>
            <person name="Nowak J.K."/>
            <person name="Plattner H."/>
            <person name="Poulain J."/>
            <person name="Ruiz F."/>
            <person name="Serrano V."/>
            <person name="Zagulski M."/>
            <person name="Dessen P."/>
            <person name="Betermier M."/>
            <person name="Weissenbach J."/>
            <person name="Scarpelli C."/>
            <person name="Schachter V."/>
            <person name="Sperling L."/>
            <person name="Meyer E."/>
            <person name="Cohen J."/>
            <person name="Wincker P."/>
        </authorList>
    </citation>
    <scope>NUCLEOTIDE SEQUENCE [LARGE SCALE GENOMIC DNA]</scope>
    <source>
        <strain evidence="4 5">Stock d4-2</strain>
    </source>
</reference>
<dbReference type="RefSeq" id="XP_001433606.1">
    <property type="nucleotide sequence ID" value="XM_001433569.1"/>
</dbReference>
<dbReference type="HOGENOM" id="CLU_1790670_0_0_1"/>
<dbReference type="InterPro" id="IPR011992">
    <property type="entry name" value="EF-hand-dom_pair"/>
</dbReference>
<dbReference type="KEGG" id="ptm:GSPATT00035338001"/>
<dbReference type="InterPro" id="IPR002048">
    <property type="entry name" value="EF_hand_dom"/>
</dbReference>
<feature type="compositionally biased region" description="Low complexity" evidence="2">
    <location>
        <begin position="159"/>
        <end position="173"/>
    </location>
</feature>
<name>A0C5Z2_PARTE</name>
<dbReference type="Gene3D" id="1.10.238.10">
    <property type="entry name" value="EF-hand"/>
    <property type="match status" value="1"/>
</dbReference>
<protein>
    <recommendedName>
        <fullName evidence="3">EF-hand domain-containing protein</fullName>
    </recommendedName>
</protein>
<dbReference type="EMBL" id="CT868043">
    <property type="protein sequence ID" value="CAK66209.1"/>
    <property type="molecule type" value="Genomic_DNA"/>
</dbReference>
<dbReference type="OrthoDB" id="26525at2759"/>
<keyword evidence="1" id="KW-0106">Calcium</keyword>
<evidence type="ECO:0000313" key="5">
    <source>
        <dbReference type="Proteomes" id="UP000000600"/>
    </source>
</evidence>
<gene>
    <name evidence="4" type="ORF">GSPATT00035338001</name>
</gene>
<evidence type="ECO:0000256" key="1">
    <source>
        <dbReference type="ARBA" id="ARBA00022837"/>
    </source>
</evidence>
<keyword evidence="5" id="KW-1185">Reference proteome</keyword>
<organism evidence="4 5">
    <name type="scientific">Paramecium tetraurelia</name>
    <dbReference type="NCBI Taxonomy" id="5888"/>
    <lineage>
        <taxon>Eukaryota</taxon>
        <taxon>Sar</taxon>
        <taxon>Alveolata</taxon>
        <taxon>Ciliophora</taxon>
        <taxon>Intramacronucleata</taxon>
        <taxon>Oligohymenophorea</taxon>
        <taxon>Peniculida</taxon>
        <taxon>Parameciidae</taxon>
        <taxon>Paramecium</taxon>
    </lineage>
</organism>
<feature type="domain" description="EF-hand" evidence="3">
    <location>
        <begin position="48"/>
        <end position="83"/>
    </location>
</feature>
<dbReference type="OMA" id="TMQSEGQ"/>
<dbReference type="GO" id="GO:0005509">
    <property type="term" value="F:calcium ion binding"/>
    <property type="evidence" value="ECO:0007669"/>
    <property type="project" value="InterPro"/>
</dbReference>
<evidence type="ECO:0000259" key="3">
    <source>
        <dbReference type="PROSITE" id="PS50222"/>
    </source>
</evidence>
<dbReference type="GeneID" id="5019377"/>
<dbReference type="InParanoid" id="A0C5Z2"/>
<dbReference type="SUPFAM" id="SSF47473">
    <property type="entry name" value="EF-hand"/>
    <property type="match status" value="1"/>
</dbReference>
<dbReference type="PROSITE" id="PS00018">
    <property type="entry name" value="EF_HAND_1"/>
    <property type="match status" value="1"/>
</dbReference>
<evidence type="ECO:0000313" key="4">
    <source>
        <dbReference type="EMBL" id="CAK66209.1"/>
    </source>
</evidence>
<dbReference type="Proteomes" id="UP000000600">
    <property type="component" value="Unassembled WGS sequence"/>
</dbReference>
<dbReference type="PROSITE" id="PS50222">
    <property type="entry name" value="EF_HAND_2"/>
    <property type="match status" value="1"/>
</dbReference>
<dbReference type="eggNOG" id="ENOG502SG6P">
    <property type="taxonomic scope" value="Eukaryota"/>
</dbReference>
<sequence>MGCTNAKVDEPLSEKLRAKAIEIFKKLDIKGNGTIDKQGTEQFWKSNFAKLNTEALFEAVDFDKSGDITEDEWMAFWEIVKQNGYSEEEINIEVFALICYSQLDELLEGKAWVQFKRVDRFIKIDEKRRGSRVKSIVQEEKRKLSIIQSARLHKSKTMQSEGQDLLQEQQEQS</sequence>
<dbReference type="InterPro" id="IPR018247">
    <property type="entry name" value="EF_Hand_1_Ca_BS"/>
</dbReference>
<dbReference type="AlphaFoldDB" id="A0C5Z2"/>
<feature type="region of interest" description="Disordered" evidence="2">
    <location>
        <begin position="152"/>
        <end position="173"/>
    </location>
</feature>
<proteinExistence type="predicted"/>
<evidence type="ECO:0000256" key="2">
    <source>
        <dbReference type="SAM" id="MobiDB-lite"/>
    </source>
</evidence>